<dbReference type="OrthoDB" id="127311at2"/>
<evidence type="ECO:0000256" key="10">
    <source>
        <dbReference type="ARBA" id="ARBA00023077"/>
    </source>
</evidence>
<evidence type="ECO:0000256" key="1">
    <source>
        <dbReference type="ARBA" id="ARBA00004571"/>
    </source>
</evidence>
<feature type="chain" id="PRO_5011773087" evidence="17">
    <location>
        <begin position="33"/>
        <end position="739"/>
    </location>
</feature>
<evidence type="ECO:0000256" key="8">
    <source>
        <dbReference type="ARBA" id="ARBA00023004"/>
    </source>
</evidence>
<evidence type="ECO:0000313" key="20">
    <source>
        <dbReference type="EMBL" id="SFE98373.1"/>
    </source>
</evidence>
<dbReference type="InterPro" id="IPR037066">
    <property type="entry name" value="Plug_dom_sf"/>
</dbReference>
<dbReference type="RefSeq" id="WP_092940021.1">
    <property type="nucleotide sequence ID" value="NZ_FONX01000009.1"/>
</dbReference>
<evidence type="ECO:0000259" key="18">
    <source>
        <dbReference type="Pfam" id="PF00593"/>
    </source>
</evidence>
<dbReference type="NCBIfam" id="TIGR01783">
    <property type="entry name" value="TonB-siderophor"/>
    <property type="match status" value="1"/>
</dbReference>
<evidence type="ECO:0000256" key="3">
    <source>
        <dbReference type="ARBA" id="ARBA00022448"/>
    </source>
</evidence>
<evidence type="ECO:0000256" key="16">
    <source>
        <dbReference type="SAM" id="MobiDB-lite"/>
    </source>
</evidence>
<feature type="region of interest" description="Disordered" evidence="16">
    <location>
        <begin position="61"/>
        <end position="83"/>
    </location>
</feature>
<reference evidence="21" key="1">
    <citation type="submission" date="2016-10" db="EMBL/GenBank/DDBJ databases">
        <authorList>
            <person name="Varghese N."/>
            <person name="Submissions S."/>
        </authorList>
    </citation>
    <scope>NUCLEOTIDE SEQUENCE [LARGE SCALE GENOMIC DNA]</scope>
    <source>
        <strain evidence="21">DSM 27981</strain>
    </source>
</reference>
<dbReference type="Pfam" id="PF07715">
    <property type="entry name" value="Plug"/>
    <property type="match status" value="1"/>
</dbReference>
<dbReference type="InterPro" id="IPR012910">
    <property type="entry name" value="Plug_dom"/>
</dbReference>
<evidence type="ECO:0000256" key="13">
    <source>
        <dbReference type="ARBA" id="ARBA00023237"/>
    </source>
</evidence>
<dbReference type="Pfam" id="PF00593">
    <property type="entry name" value="TonB_dep_Rec_b-barrel"/>
    <property type="match status" value="1"/>
</dbReference>
<dbReference type="STRING" id="1177982.SAMN04489711_1094"/>
<keyword evidence="12" id="KW-0675">Receptor</keyword>
<dbReference type="Gene3D" id="2.40.170.20">
    <property type="entry name" value="TonB-dependent receptor, beta-barrel domain"/>
    <property type="match status" value="1"/>
</dbReference>
<feature type="domain" description="TonB-dependent receptor plug" evidence="19">
    <location>
        <begin position="84"/>
        <end position="188"/>
    </location>
</feature>
<comment type="subcellular location">
    <subcellularLocation>
        <location evidence="1 14">Cell outer membrane</location>
        <topology evidence="1 14">Multi-pass membrane protein</topology>
    </subcellularLocation>
</comment>
<dbReference type="GO" id="GO:0015891">
    <property type="term" value="P:siderophore transport"/>
    <property type="evidence" value="ECO:0007669"/>
    <property type="project" value="InterPro"/>
</dbReference>
<dbReference type="Gene3D" id="2.170.130.10">
    <property type="entry name" value="TonB-dependent receptor, plug domain"/>
    <property type="match status" value="1"/>
</dbReference>
<evidence type="ECO:0000256" key="2">
    <source>
        <dbReference type="ARBA" id="ARBA00009810"/>
    </source>
</evidence>
<evidence type="ECO:0000256" key="5">
    <source>
        <dbReference type="ARBA" id="ARBA00022496"/>
    </source>
</evidence>
<evidence type="ECO:0000313" key="21">
    <source>
        <dbReference type="Proteomes" id="UP000199119"/>
    </source>
</evidence>
<proteinExistence type="inferred from homology"/>
<dbReference type="FunFam" id="2.170.130.10:FF:000001">
    <property type="entry name" value="Catecholate siderophore TonB-dependent receptor"/>
    <property type="match status" value="1"/>
</dbReference>
<keyword evidence="9" id="KW-0406">Ion transport</keyword>
<protein>
    <submittedName>
        <fullName evidence="20">Iron complex outermembrane recepter protein</fullName>
    </submittedName>
</protein>
<accession>A0A1I2F082</accession>
<keyword evidence="11 14" id="KW-0472">Membrane</keyword>
<keyword evidence="8" id="KW-0408">Iron</keyword>
<dbReference type="GO" id="GO:0038023">
    <property type="term" value="F:signaling receptor activity"/>
    <property type="evidence" value="ECO:0007669"/>
    <property type="project" value="InterPro"/>
</dbReference>
<dbReference type="PANTHER" id="PTHR32552">
    <property type="entry name" value="FERRICHROME IRON RECEPTOR-RELATED"/>
    <property type="match status" value="1"/>
</dbReference>
<sequence>MPSHARPRLRPLNTALVLTFGTAVTLWGAAAAAQTSTPSGTAAGEAKVVLPAVTVKDSAEDDNGRVTGYSARRSRTGSKTDTPIIETPQSVSVVTADRIQAIGATTVRDALGYTPGINISPYGADSRYDWLNIRGFDAYSPGFYQDGLPLRNANTFAVWKIEPYGTERIDVLRGPASVLYGQGSPGGVVDVVSKLPTTTPIRELQVQYGSHGHKQVSGDFAGALDAEGKLLYRVVGLVRNADLPEGDERDNRTYLAPSLKWNLSSDTSLTVYAQFMRNRAGVYTRTRPLVGSLVPTAIGSYIPSGLFVGNPNFDRFDHDQELAGYKFEHRLNDKLTFRQNLRAGHMKLDYKGLQAPSFVTVDDANPLNPANFQSLSRTLFGSTEWANTFSIDNQLQADLRSGDWQHKLLFGIDYQRSRFESNTFSGGSAPVLNINAPSYPNGPFDVPAPYAIDSTRLRQTGFYVQDQIKWNERWQLTLGGRYDRARTDYFDRLGGETRTSIKDNKFTTRAGLVYLAPNGLAPYVSYTESFNPITAINPVTQKPFEPETGRQYEAGLRYQPAGTRNMYSAAIFDLRRRNYVTFAPNFVPYQTGEISTRGIELEATTQPLPRMNLTAAYTYMQRADVTASANPAQIGKQNTAVPRNQLALWADYRLPNNIKIGLGARYTGSTRGNGGITPVKVPSFTLVDAMVGYDLEHWSLALNVRNLTNKTYLANCDGTAQTCYYGDQRRVIATATYRW</sequence>
<keyword evidence="4 14" id="KW-1134">Transmembrane beta strand</keyword>
<evidence type="ECO:0000256" key="6">
    <source>
        <dbReference type="ARBA" id="ARBA00022692"/>
    </source>
</evidence>
<organism evidence="20 21">
    <name type="scientific">Paracidovorax wautersii</name>
    <dbReference type="NCBI Taxonomy" id="1177982"/>
    <lineage>
        <taxon>Bacteria</taxon>
        <taxon>Pseudomonadati</taxon>
        <taxon>Pseudomonadota</taxon>
        <taxon>Betaproteobacteria</taxon>
        <taxon>Burkholderiales</taxon>
        <taxon>Comamonadaceae</taxon>
        <taxon>Paracidovorax</taxon>
    </lineage>
</organism>
<evidence type="ECO:0000256" key="9">
    <source>
        <dbReference type="ARBA" id="ARBA00023065"/>
    </source>
</evidence>
<keyword evidence="6 14" id="KW-0812">Transmembrane</keyword>
<evidence type="ECO:0000256" key="17">
    <source>
        <dbReference type="SAM" id="SignalP"/>
    </source>
</evidence>
<feature type="signal peptide" evidence="17">
    <location>
        <begin position="1"/>
        <end position="32"/>
    </location>
</feature>
<dbReference type="SUPFAM" id="SSF56935">
    <property type="entry name" value="Porins"/>
    <property type="match status" value="1"/>
</dbReference>
<evidence type="ECO:0000259" key="19">
    <source>
        <dbReference type="Pfam" id="PF07715"/>
    </source>
</evidence>
<gene>
    <name evidence="20" type="ORF">SAMN04489711_1094</name>
</gene>
<dbReference type="InterPro" id="IPR010105">
    <property type="entry name" value="TonB_sidphr_rcpt"/>
</dbReference>
<keyword evidence="10 15" id="KW-0798">TonB box</keyword>
<keyword evidence="13 14" id="KW-0998">Cell outer membrane</keyword>
<evidence type="ECO:0000256" key="12">
    <source>
        <dbReference type="ARBA" id="ARBA00023170"/>
    </source>
</evidence>
<evidence type="ECO:0000256" key="7">
    <source>
        <dbReference type="ARBA" id="ARBA00022729"/>
    </source>
</evidence>
<keyword evidence="3 14" id="KW-0813">Transport</keyword>
<dbReference type="EMBL" id="FONX01000009">
    <property type="protein sequence ID" value="SFE98373.1"/>
    <property type="molecule type" value="Genomic_DNA"/>
</dbReference>
<keyword evidence="7 17" id="KW-0732">Signal</keyword>
<dbReference type="Proteomes" id="UP000199119">
    <property type="component" value="Unassembled WGS sequence"/>
</dbReference>
<evidence type="ECO:0000256" key="14">
    <source>
        <dbReference type="PROSITE-ProRule" id="PRU01360"/>
    </source>
</evidence>
<dbReference type="AlphaFoldDB" id="A0A1I2F082"/>
<dbReference type="InterPro" id="IPR036942">
    <property type="entry name" value="Beta-barrel_TonB_sf"/>
</dbReference>
<keyword evidence="5" id="KW-0410">Iron transport</keyword>
<dbReference type="PANTHER" id="PTHR32552:SF68">
    <property type="entry name" value="FERRICHROME OUTER MEMBRANE TRANSPORTER_PHAGE RECEPTOR"/>
    <property type="match status" value="1"/>
</dbReference>
<dbReference type="PROSITE" id="PS52016">
    <property type="entry name" value="TONB_DEPENDENT_REC_3"/>
    <property type="match status" value="1"/>
</dbReference>
<feature type="domain" description="TonB-dependent receptor-like beta-barrel" evidence="18">
    <location>
        <begin position="261"/>
        <end position="707"/>
    </location>
</feature>
<dbReference type="InterPro" id="IPR039426">
    <property type="entry name" value="TonB-dep_rcpt-like"/>
</dbReference>
<dbReference type="InterPro" id="IPR000531">
    <property type="entry name" value="Beta-barrel_TonB"/>
</dbReference>
<evidence type="ECO:0000256" key="11">
    <source>
        <dbReference type="ARBA" id="ARBA00023136"/>
    </source>
</evidence>
<dbReference type="GO" id="GO:0015344">
    <property type="term" value="F:siderophore uptake transmembrane transporter activity"/>
    <property type="evidence" value="ECO:0007669"/>
    <property type="project" value="TreeGrafter"/>
</dbReference>
<name>A0A1I2F082_9BURK</name>
<dbReference type="CDD" id="cd01347">
    <property type="entry name" value="ligand_gated_channel"/>
    <property type="match status" value="1"/>
</dbReference>
<evidence type="ECO:0000256" key="15">
    <source>
        <dbReference type="RuleBase" id="RU003357"/>
    </source>
</evidence>
<comment type="similarity">
    <text evidence="2 14 15">Belongs to the TonB-dependent receptor family.</text>
</comment>
<evidence type="ECO:0000256" key="4">
    <source>
        <dbReference type="ARBA" id="ARBA00022452"/>
    </source>
</evidence>
<keyword evidence="21" id="KW-1185">Reference proteome</keyword>
<dbReference type="GO" id="GO:0009279">
    <property type="term" value="C:cell outer membrane"/>
    <property type="evidence" value="ECO:0007669"/>
    <property type="project" value="UniProtKB-SubCell"/>
</dbReference>